<accession>F8SJN7</accession>
<dbReference type="KEGG" id="vg:26643536"/>
<dbReference type="EMBL" id="HQ630627">
    <property type="protein sequence ID" value="AEH03432.1"/>
    <property type="molecule type" value="Genomic_DNA"/>
</dbReference>
<evidence type="ECO:0000313" key="2">
    <source>
        <dbReference type="Proteomes" id="UP000008388"/>
    </source>
</evidence>
<sequence>MESTSTKTVCWLRSWSMKKLQRCQPMNCKRFWTSPSRSRQSSNTTALSFGRGLYAIFFLRYKAPPLRRGHMSFFFYQLKLLAWRRVRSVP</sequence>
<organism evidence="1 2">
    <name type="scientific">Pseudomonas phage PhiPA3</name>
    <name type="common">Pseudomonas aeruginosa phage PhiPA3</name>
    <dbReference type="NCBI Taxonomy" id="998086"/>
    <lineage>
        <taxon>Viruses</taxon>
        <taxon>Duplodnaviria</taxon>
        <taxon>Heunggongvirae</taxon>
        <taxon>Uroviricota</taxon>
        <taxon>Caudoviricetes</taxon>
        <taxon>Chimalliviridae</taxon>
        <taxon>Miltoncavirus</taxon>
        <taxon>Miltoncavirus PhiPA3</taxon>
    </lineage>
</organism>
<proteinExistence type="predicted"/>
<gene>
    <name evidence="1" type="primary">006</name>
</gene>
<dbReference type="RefSeq" id="YP_009217088.1">
    <property type="nucleotide sequence ID" value="NC_028999.1"/>
</dbReference>
<evidence type="ECO:0000313" key="1">
    <source>
        <dbReference type="EMBL" id="AEH03432.1"/>
    </source>
</evidence>
<reference evidence="1 2" key="1">
    <citation type="journal article" date="2011" name="Microbiology">
        <title>The Pseudomonas aeruginosa generalized transducing phage phiPA3 is a new member of the phiKZ-like group of 'jumbo' phages, and infects model laboratory strains and clinical isolates from cystic fibrosis patients.</title>
        <authorList>
            <person name="Monson R."/>
            <person name="Foulds I."/>
            <person name="Foweraker J."/>
            <person name="Welch M."/>
            <person name="Salmond G.P."/>
        </authorList>
    </citation>
    <scope>NUCLEOTIDE SEQUENCE [LARGE SCALE GENOMIC DNA]</scope>
</reference>
<protein>
    <submittedName>
        <fullName evidence="1">Uncharacterized protein 006</fullName>
    </submittedName>
</protein>
<dbReference type="GeneID" id="26643536"/>
<name>F8SJN7_BPPA3</name>
<organismHost>
    <name type="scientific">Pseudomonas aeruginosa</name>
    <dbReference type="NCBI Taxonomy" id="287"/>
</organismHost>
<keyword evidence="2" id="KW-1185">Reference proteome</keyword>
<dbReference type="Proteomes" id="UP000008388">
    <property type="component" value="Segment"/>
</dbReference>